<dbReference type="EMBL" id="CP150484">
    <property type="protein sequence ID" value="WYW17543.1"/>
    <property type="molecule type" value="Genomic_DNA"/>
</dbReference>
<proteinExistence type="predicted"/>
<dbReference type="Proteomes" id="UP001456344">
    <property type="component" value="Chromosome"/>
</dbReference>
<organism evidence="1 2">
    <name type="scientific">Amycolatopsis coloradensis</name>
    <dbReference type="NCBI Taxonomy" id="76021"/>
    <lineage>
        <taxon>Bacteria</taxon>
        <taxon>Bacillati</taxon>
        <taxon>Actinomycetota</taxon>
        <taxon>Actinomycetes</taxon>
        <taxon>Pseudonocardiales</taxon>
        <taxon>Pseudonocardiaceae</taxon>
        <taxon>Amycolatopsis</taxon>
    </lineage>
</organism>
<protein>
    <submittedName>
        <fullName evidence="1">TIGR00730 family Rossman fold protein</fullName>
    </submittedName>
</protein>
<evidence type="ECO:0000313" key="1">
    <source>
        <dbReference type="EMBL" id="WYW17543.1"/>
    </source>
</evidence>
<accession>A0ACD5BE56</accession>
<reference evidence="1" key="1">
    <citation type="submission" date="2023-10" db="EMBL/GenBank/DDBJ databases">
        <title>Whole genome sequencing of actinobacterial strain Amycolatopsis sp. (BCA-696) identifies the underlying plant growth-promoting genes.</title>
        <authorList>
            <person name="Gandham P."/>
            <person name="Vadla N."/>
            <person name="Saji A."/>
            <person name="Srinivas V."/>
            <person name="Ruperao P."/>
            <person name="Selvanayagam S."/>
            <person name="Saxena R.K."/>
            <person name="Rathore A."/>
            <person name="Gopalakrishnan S."/>
            <person name="Thakur V."/>
        </authorList>
    </citation>
    <scope>NUCLEOTIDE SEQUENCE</scope>
    <source>
        <strain evidence="1">BCA-696</strain>
    </source>
</reference>
<keyword evidence="2" id="KW-1185">Reference proteome</keyword>
<evidence type="ECO:0000313" key="2">
    <source>
        <dbReference type="Proteomes" id="UP001456344"/>
    </source>
</evidence>
<gene>
    <name evidence="1" type="ORF">LCL61_18500</name>
</gene>
<sequence>MKKRICVFCGSSASNAPRYLLPARALGTLLAERGFGVVYGGASHGIMGAVADAALAAGGEVIGVIARNVVRDEATHHGITQLQVVDDMHARKTRMVQLSQGFIALPGGTGTLEDLFEVWTWAHLGMHTKPIGLLDTNGYYRLLLQFTDHMVTEGFLHQHSRETMHVDAEPAALLDKVLANLGPQTHRESPGARSAKPQIAVPAQR</sequence>
<name>A0ACD5BE56_9PSEU</name>